<dbReference type="Proteomes" id="UP000054350">
    <property type="component" value="Unassembled WGS sequence"/>
</dbReference>
<evidence type="ECO:0000256" key="1">
    <source>
        <dbReference type="ARBA" id="ARBA00022468"/>
    </source>
</evidence>
<dbReference type="VEuPathDB" id="FungiDB:AMAG_02558"/>
<dbReference type="STRING" id="578462.A0A0L0S2Z9"/>
<keyword evidence="1" id="KW-0343">GTPase activation</keyword>
<dbReference type="PANTHER" id="PTHR10194">
    <property type="entry name" value="RAS GTPASE-ACTIVATING PROTEINS"/>
    <property type="match status" value="1"/>
</dbReference>
<dbReference type="InterPro" id="IPR016024">
    <property type="entry name" value="ARM-type_fold"/>
</dbReference>
<dbReference type="InterPro" id="IPR001936">
    <property type="entry name" value="RasGAP_dom"/>
</dbReference>
<dbReference type="Gene3D" id="1.10.506.10">
    <property type="entry name" value="GTPase Activation - p120gap, domain 1"/>
    <property type="match status" value="2"/>
</dbReference>
<sequence>MPGGHVIVNLFAQLGSELPVAVSTGSGSIVEAEFSPNTKSIIRTFRSLAPTHTTILVKSTVNIFNDLQKLLATHGPSTSITASLIIVLQLLGDMLFARWYPLDQESVLPLPARPPEPLDLQAVQVLFEQSRKLLPLVESASAAVDPYRSATRYFKTVSPVTTTGIFQSRDVQEDLALAFHRITFALSFSNWDLIYFKHAQPSQLLQSESTSADAVNINVRLASWLVCNIAQLRTFLGDLCAAIPAVPKDRRLVLFTLAHRIIWNWIDLHFESIAALFGPTAAQQPGHVDFISLRAEMAAVLDALHNSLEIKKKPDVWGLAVLVLFFSPDPLGTNSPSPSIASRDSATMDPRRRTYLVDVFRKAIKTQRNTDAVHLVVMNMLRLQLMFDSRQEWVQGIVDEILAATFWDIKSLTSDAEKMAGLGIDLKIHLVACMVHIYGDRFLDVPLDGVSTDAVVWTCHALVYLLSSTADREEGGRVWAAAAGLVGTLLREESLPRSDTDLKEKAKAKLKRSSNEIPIIDVLAVLRVCPSILVNKTCCQQLHPQFVKGSPLVRKEISALLVQATLLDHADLQNEIPKIIQGLLQASVQSKDASLQVATLQLITDVFQRQEGLAISKLDWATVHRDLESALLTLLLTQDSAVINCSLKCIEQVMRWNMLTGLYYFSDRHNYAPYATMIRGYSFEVFRSVLTKMRPTPQIQQALTMVLAQLQAAKDLDRTPYLCFLIAAPHLPGSDLLARGLEMRGRINSILPFALGYIHRNNLGQVFGCMADVFAECDSQSLTKLLATLGQSKAELSENLEPVAVNAAPHVKTQAHAQSYFAFLLTNKDRIWWTTDLLDGVMPLIARYIGQKEMQSLSYELLTSLCRFPQLFTPRNRAGQMALNDLVAWILERDDVAARALAFMPFRNYLLHASRKRIPAPALLARTANELPPALSLNALFTDKVVAALNDTASSADIDDVASVLFAFAAEQARVLDLVKWVLGREVGGTESENTLLRNNTLASKMTVFALKQLGEDYWARAIESVTKLPDMDLEVDPTKVPDSETRKKRLQVLGDTCRTVLNGILESVNDMPGAVRYICSLIEDLTARRFPNARLVGVGNLMFLRQLCPAIISAPSALNLRGRTLVAKVIQNIVNGVQFGGKEEYLCSLNLLVAEFMPHVQSFLAKVCALASPTTPIITGVPEKPCITMASFRFHQLLVQRRDMIVAALGKHDRTGFVVGLNSLLPCTDQPMGHPLEANQLPEVFLKQDVFLPGTGFWFYQCGLYKGCEPAFCLVLSRLPSDQPTANLLASMFQIIRHGPSVPFHLVVDATFTPQGLTQQIIKLITEILLASGPVLENLIVAHCPASLLPHLTSRNLFLVQTMSQIQELIPDADLPRFTTDLMTNRRSDLAVAITCPEGTLRIGQEHLHLISRSGLQEVHDFFHITEIAFLMNDQELDICVPKSNSIVVVKTQADAVHAELQKMHMESQFPAMETCSLGTIEREARIRALLSLVSVLRSEDASTASYRIADNVTPLQVDELCAHLVLSMSVQEKLGCLDALRELIAQATDRASWAQLVARTLVLLSVADKMTAHVAERTVATFADPRAVKDALLTLLDSYAGTDLEYIVKQCTLDYVRHLTTVIANVHLRFLASLKESLASTDARTRNILRNTRLLLASIWNKSPKWIASHPDLFWALHVASKCGLPGSVVREIEWFLWSDKAKAVPGGGVAGTVAMDAVIANGSTSPDLSAQVTRLCLDHMRTNCAATIPSLELLSDICPTLTREIIDAALNVVACTNQGDPPVRAVDSLAALLKKPFDPVAVGPVLRSLVLLGLVLIGLWGNQERLVQSAIQYLDVVLDRLAEHKDTVLGNSGVLVPPPAALTAVLNKGFGVSCETNMSIAAGAMLRHVHDKAQVLGIVRRILQLSGIPVPNATASTSSADVSETPWLTVAKSKSTMRFDNLPVPRSTSKLSAGPAVPIPDNAAGLIFPVLVDEAACQQLFPTQSPSEILASLEMVANSQIMLLAYAMQDLDAANGRAHQEWVFLVIEAMHRQAPGIFPIFVDPIASTVERCLANNSSTEVLQRACAQLTKLAEDHSIVAKARALRAANNTLASALAGMEFPALIPGKPVAVPTPEQAREILAGVVANLAAMGADLKSN</sequence>
<dbReference type="SUPFAM" id="SSF48371">
    <property type="entry name" value="ARM repeat"/>
    <property type="match status" value="2"/>
</dbReference>
<gene>
    <name evidence="3" type="ORF">AMAG_02558</name>
</gene>
<evidence type="ECO:0000313" key="4">
    <source>
        <dbReference type="Proteomes" id="UP000054350"/>
    </source>
</evidence>
<reference evidence="3 4" key="1">
    <citation type="submission" date="2009-11" db="EMBL/GenBank/DDBJ databases">
        <title>Annotation of Allomyces macrogynus ATCC 38327.</title>
        <authorList>
            <consortium name="The Broad Institute Genome Sequencing Platform"/>
            <person name="Russ C."/>
            <person name="Cuomo C."/>
            <person name="Burger G."/>
            <person name="Gray M.W."/>
            <person name="Holland P.W.H."/>
            <person name="King N."/>
            <person name="Lang F.B.F."/>
            <person name="Roger A.J."/>
            <person name="Ruiz-Trillo I."/>
            <person name="Young S.K."/>
            <person name="Zeng Q."/>
            <person name="Gargeya S."/>
            <person name="Fitzgerald M."/>
            <person name="Haas B."/>
            <person name="Abouelleil A."/>
            <person name="Alvarado L."/>
            <person name="Arachchi H.M."/>
            <person name="Berlin A."/>
            <person name="Chapman S.B."/>
            <person name="Gearin G."/>
            <person name="Goldberg J."/>
            <person name="Griggs A."/>
            <person name="Gujja S."/>
            <person name="Hansen M."/>
            <person name="Heiman D."/>
            <person name="Howarth C."/>
            <person name="Larimer J."/>
            <person name="Lui A."/>
            <person name="MacDonald P.J.P."/>
            <person name="McCowen C."/>
            <person name="Montmayeur A."/>
            <person name="Murphy C."/>
            <person name="Neiman D."/>
            <person name="Pearson M."/>
            <person name="Priest M."/>
            <person name="Roberts A."/>
            <person name="Saif S."/>
            <person name="Shea T."/>
            <person name="Sisk P."/>
            <person name="Stolte C."/>
            <person name="Sykes S."/>
            <person name="Wortman J."/>
            <person name="Nusbaum C."/>
            <person name="Birren B."/>
        </authorList>
    </citation>
    <scope>NUCLEOTIDE SEQUENCE [LARGE SCALE GENOMIC DNA]</scope>
    <source>
        <strain evidence="3 4">ATCC 38327</strain>
    </source>
</reference>
<dbReference type="PANTHER" id="PTHR10194:SF60">
    <property type="entry name" value="RAS GTPASE-ACTIVATING PROTEIN RASKOL"/>
    <property type="match status" value="1"/>
</dbReference>
<dbReference type="Pfam" id="PF00616">
    <property type="entry name" value="RasGAP"/>
    <property type="match status" value="1"/>
</dbReference>
<organism evidence="3 4">
    <name type="scientific">Allomyces macrogynus (strain ATCC 38327)</name>
    <name type="common">Allomyces javanicus var. macrogynus</name>
    <dbReference type="NCBI Taxonomy" id="578462"/>
    <lineage>
        <taxon>Eukaryota</taxon>
        <taxon>Fungi</taxon>
        <taxon>Fungi incertae sedis</taxon>
        <taxon>Blastocladiomycota</taxon>
        <taxon>Blastocladiomycetes</taxon>
        <taxon>Blastocladiales</taxon>
        <taxon>Blastocladiaceae</taxon>
        <taxon>Allomyces</taxon>
    </lineage>
</organism>
<proteinExistence type="predicted"/>
<dbReference type="SMART" id="SM00323">
    <property type="entry name" value="RasGAP"/>
    <property type="match status" value="1"/>
</dbReference>
<reference evidence="4" key="2">
    <citation type="submission" date="2009-11" db="EMBL/GenBank/DDBJ databases">
        <title>The Genome Sequence of Allomyces macrogynus strain ATCC 38327.</title>
        <authorList>
            <consortium name="The Broad Institute Genome Sequencing Platform"/>
            <person name="Russ C."/>
            <person name="Cuomo C."/>
            <person name="Shea T."/>
            <person name="Young S.K."/>
            <person name="Zeng Q."/>
            <person name="Koehrsen M."/>
            <person name="Haas B."/>
            <person name="Borodovsky M."/>
            <person name="Guigo R."/>
            <person name="Alvarado L."/>
            <person name="Berlin A."/>
            <person name="Borenstein D."/>
            <person name="Chen Z."/>
            <person name="Engels R."/>
            <person name="Freedman E."/>
            <person name="Gellesch M."/>
            <person name="Goldberg J."/>
            <person name="Griggs A."/>
            <person name="Gujja S."/>
            <person name="Heiman D."/>
            <person name="Hepburn T."/>
            <person name="Howarth C."/>
            <person name="Jen D."/>
            <person name="Larson L."/>
            <person name="Lewis B."/>
            <person name="Mehta T."/>
            <person name="Park D."/>
            <person name="Pearson M."/>
            <person name="Roberts A."/>
            <person name="Saif S."/>
            <person name="Shenoy N."/>
            <person name="Sisk P."/>
            <person name="Stolte C."/>
            <person name="Sykes S."/>
            <person name="Walk T."/>
            <person name="White J."/>
            <person name="Yandava C."/>
            <person name="Burger G."/>
            <person name="Gray M.W."/>
            <person name="Holland P.W.H."/>
            <person name="King N."/>
            <person name="Lang F.B.F."/>
            <person name="Roger A.J."/>
            <person name="Ruiz-Trillo I."/>
            <person name="Lander E."/>
            <person name="Nusbaum C."/>
        </authorList>
    </citation>
    <scope>NUCLEOTIDE SEQUENCE [LARGE SCALE GENOMIC DNA]</scope>
    <source>
        <strain evidence="4">ATCC 38327</strain>
    </source>
</reference>
<dbReference type="PROSITE" id="PS50018">
    <property type="entry name" value="RAS_GTPASE_ACTIV_2"/>
    <property type="match status" value="1"/>
</dbReference>
<keyword evidence="4" id="KW-1185">Reference proteome</keyword>
<protein>
    <recommendedName>
        <fullName evidence="2">Ras-GAP domain-containing protein</fullName>
    </recommendedName>
</protein>
<feature type="domain" description="Ras-GAP" evidence="2">
    <location>
        <begin position="957"/>
        <end position="1136"/>
    </location>
</feature>
<dbReference type="InterPro" id="IPR008936">
    <property type="entry name" value="Rho_GTPase_activation_prot"/>
</dbReference>
<dbReference type="EMBL" id="GG745330">
    <property type="protein sequence ID" value="KNE56785.1"/>
    <property type="molecule type" value="Genomic_DNA"/>
</dbReference>
<evidence type="ECO:0000313" key="3">
    <source>
        <dbReference type="EMBL" id="KNE56785.1"/>
    </source>
</evidence>
<dbReference type="InterPro" id="IPR039360">
    <property type="entry name" value="Ras_GTPase"/>
</dbReference>
<dbReference type="GO" id="GO:0005096">
    <property type="term" value="F:GTPase activator activity"/>
    <property type="evidence" value="ECO:0007669"/>
    <property type="project" value="UniProtKB-KW"/>
</dbReference>
<accession>A0A0L0S2Z9</accession>
<dbReference type="eggNOG" id="KOG1826">
    <property type="taxonomic scope" value="Eukaryota"/>
</dbReference>
<dbReference type="SUPFAM" id="SSF48350">
    <property type="entry name" value="GTPase activation domain, GAP"/>
    <property type="match status" value="1"/>
</dbReference>
<name>A0A0L0S2Z9_ALLM3</name>
<dbReference type="OrthoDB" id="28245at2759"/>
<evidence type="ECO:0000259" key="2">
    <source>
        <dbReference type="PROSITE" id="PS50018"/>
    </source>
</evidence>